<name>A0A1T2XL87_9BACL</name>
<comment type="subcellular location">
    <subcellularLocation>
        <location evidence="1">Cell surface</location>
    </subcellularLocation>
</comment>
<feature type="transmembrane region" description="Helical" evidence="3">
    <location>
        <begin position="12"/>
        <end position="35"/>
    </location>
</feature>
<proteinExistence type="predicted"/>
<reference evidence="4 5" key="1">
    <citation type="submission" date="2017-01" db="EMBL/GenBank/DDBJ databases">
        <title>Genome analysis of Paenibacillus selenitrireducens ES3-24.</title>
        <authorList>
            <person name="Xu D."/>
            <person name="Yao R."/>
            <person name="Zheng S."/>
        </authorList>
    </citation>
    <scope>NUCLEOTIDE SEQUENCE [LARGE SCALE GENOMIC DNA]</scope>
    <source>
        <strain evidence="4 5">ES3-24</strain>
    </source>
</reference>
<organism evidence="4 5">
    <name type="scientific">Paenibacillus selenitireducens</name>
    <dbReference type="NCBI Taxonomy" id="1324314"/>
    <lineage>
        <taxon>Bacteria</taxon>
        <taxon>Bacillati</taxon>
        <taxon>Bacillota</taxon>
        <taxon>Bacilli</taxon>
        <taxon>Bacillales</taxon>
        <taxon>Paenibacillaceae</taxon>
        <taxon>Paenibacillus</taxon>
    </lineage>
</organism>
<evidence type="ECO:0000313" key="4">
    <source>
        <dbReference type="EMBL" id="OPA80627.1"/>
    </source>
</evidence>
<dbReference type="Proteomes" id="UP000190188">
    <property type="component" value="Unassembled WGS sequence"/>
</dbReference>
<keyword evidence="5" id="KW-1185">Reference proteome</keyword>
<dbReference type="OrthoDB" id="2454081at2"/>
<dbReference type="InterPro" id="IPR012902">
    <property type="entry name" value="N_methyl_site"/>
</dbReference>
<dbReference type="PROSITE" id="PS00409">
    <property type="entry name" value="PROKAR_NTER_METHYL"/>
    <property type="match status" value="1"/>
</dbReference>
<dbReference type="EMBL" id="MSZX01000002">
    <property type="protein sequence ID" value="OPA80627.1"/>
    <property type="molecule type" value="Genomic_DNA"/>
</dbReference>
<accession>A0A1T2XL87</accession>
<dbReference type="SUPFAM" id="SSF54523">
    <property type="entry name" value="Pili subunits"/>
    <property type="match status" value="1"/>
</dbReference>
<keyword evidence="3" id="KW-0812">Transmembrane</keyword>
<evidence type="ECO:0000256" key="3">
    <source>
        <dbReference type="SAM" id="Phobius"/>
    </source>
</evidence>
<evidence type="ECO:0008006" key="6">
    <source>
        <dbReference type="Google" id="ProtNLM"/>
    </source>
</evidence>
<protein>
    <recommendedName>
        <fullName evidence="6">Prepilin-type N-terminal cleavage/methylation domain-containing protein</fullName>
    </recommendedName>
</protein>
<dbReference type="Gene3D" id="3.30.700.10">
    <property type="entry name" value="Glycoprotein, Type 4 Pilin"/>
    <property type="match status" value="1"/>
</dbReference>
<evidence type="ECO:0000313" key="5">
    <source>
        <dbReference type="Proteomes" id="UP000190188"/>
    </source>
</evidence>
<dbReference type="GO" id="GO:0009986">
    <property type="term" value="C:cell surface"/>
    <property type="evidence" value="ECO:0007669"/>
    <property type="project" value="UniProtKB-SubCell"/>
</dbReference>
<keyword evidence="2" id="KW-0178">Competence</keyword>
<sequence length="174" mass="18057">MAMKRVKNEKGLTLIELLAVVVILGIVAAIAIPAIGGLIDRTKKDAHVANAIQMIAAAKMAVVGDERARPTATTITKYISLDWLVVNGYLDPVKDPDGTTNGYSVGTAAATPPPSTVATAGSHVLATLTTSTGAISYSVFLKNDTRGVRETATSTGTAATDYVKESTVNRDAVK</sequence>
<keyword evidence="3" id="KW-0472">Membrane</keyword>
<dbReference type="GO" id="GO:0030420">
    <property type="term" value="P:establishment of competence for transformation"/>
    <property type="evidence" value="ECO:0007669"/>
    <property type="project" value="UniProtKB-KW"/>
</dbReference>
<gene>
    <name evidence="4" type="ORF">BVG16_05795</name>
</gene>
<dbReference type="Pfam" id="PF07963">
    <property type="entry name" value="N_methyl"/>
    <property type="match status" value="1"/>
</dbReference>
<evidence type="ECO:0000256" key="1">
    <source>
        <dbReference type="ARBA" id="ARBA00004241"/>
    </source>
</evidence>
<comment type="caution">
    <text evidence="4">The sequence shown here is derived from an EMBL/GenBank/DDBJ whole genome shotgun (WGS) entry which is preliminary data.</text>
</comment>
<dbReference type="STRING" id="1324314.BVG16_05795"/>
<dbReference type="InterPro" id="IPR045584">
    <property type="entry name" value="Pilin-like"/>
</dbReference>
<keyword evidence="3" id="KW-1133">Transmembrane helix</keyword>
<evidence type="ECO:0000256" key="2">
    <source>
        <dbReference type="ARBA" id="ARBA00023287"/>
    </source>
</evidence>
<dbReference type="NCBIfam" id="TIGR02532">
    <property type="entry name" value="IV_pilin_GFxxxE"/>
    <property type="match status" value="1"/>
</dbReference>
<dbReference type="AlphaFoldDB" id="A0A1T2XL87"/>